<reference evidence="1 2" key="1">
    <citation type="submission" date="2023-04" db="EMBL/GenBank/DDBJ databases">
        <title>A novel bacteria isolated from coastal sediment.</title>
        <authorList>
            <person name="Liu X.-J."/>
            <person name="Du Z.-J."/>
        </authorList>
    </citation>
    <scope>NUCLEOTIDE SEQUENCE [LARGE SCALE GENOMIC DNA]</scope>
    <source>
        <strain evidence="1 2">SDUM461003</strain>
    </source>
</reference>
<dbReference type="InterPro" id="IPR013406">
    <property type="entry name" value="CHP02574_addiction_mod"/>
</dbReference>
<comment type="caution">
    <text evidence="1">The sequence shown here is derived from an EMBL/GenBank/DDBJ whole genome shotgun (WGS) entry which is preliminary data.</text>
</comment>
<proteinExistence type="predicted"/>
<gene>
    <name evidence="1" type="ORF">QEH52_18725</name>
</gene>
<name>A0ABU1B1B2_9BACT</name>
<dbReference type="RefSeq" id="WP_308952484.1">
    <property type="nucleotide sequence ID" value="NZ_JARXHW010000085.1"/>
</dbReference>
<accession>A0ABU1B1B2</accession>
<dbReference type="Pfam" id="PF09720">
    <property type="entry name" value="Unstab_antitox"/>
    <property type="match status" value="1"/>
</dbReference>
<organism evidence="1 2">
    <name type="scientific">Thalassobacterium maritimum</name>
    <dbReference type="NCBI Taxonomy" id="3041265"/>
    <lineage>
        <taxon>Bacteria</taxon>
        <taxon>Pseudomonadati</taxon>
        <taxon>Verrucomicrobiota</taxon>
        <taxon>Opitutia</taxon>
        <taxon>Puniceicoccales</taxon>
        <taxon>Coraliomargaritaceae</taxon>
        <taxon>Thalassobacterium</taxon>
    </lineage>
</organism>
<evidence type="ECO:0000313" key="1">
    <source>
        <dbReference type="EMBL" id="MDQ8209567.1"/>
    </source>
</evidence>
<protein>
    <submittedName>
        <fullName evidence="1">Addiction module protein</fullName>
    </submittedName>
</protein>
<keyword evidence="2" id="KW-1185">Reference proteome</keyword>
<dbReference type="Proteomes" id="UP001225316">
    <property type="component" value="Unassembled WGS sequence"/>
</dbReference>
<dbReference type="EMBL" id="JARXHW010000085">
    <property type="protein sequence ID" value="MDQ8209567.1"/>
    <property type="molecule type" value="Genomic_DNA"/>
</dbReference>
<evidence type="ECO:0000313" key="2">
    <source>
        <dbReference type="Proteomes" id="UP001225316"/>
    </source>
</evidence>
<sequence length="72" mass="8106">MEISLPLKDMSLSDKIQVMESLWQDLSAEGSGFEPPAWHGLILQERQAQYDAGEIKSADWESAKVRIRDSVS</sequence>